<dbReference type="GO" id="GO:0006974">
    <property type="term" value="P:DNA damage response"/>
    <property type="evidence" value="ECO:0007669"/>
    <property type="project" value="TreeGrafter"/>
</dbReference>
<keyword evidence="6" id="KW-1185">Reference proteome</keyword>
<dbReference type="EMBL" id="CXPG01000011">
    <property type="protein sequence ID" value="CTQ31723.1"/>
    <property type="molecule type" value="Genomic_DNA"/>
</dbReference>
<dbReference type="InterPro" id="IPR029056">
    <property type="entry name" value="Ribokinase-like"/>
</dbReference>
<dbReference type="AlphaFoldDB" id="A0A0M6XNG6"/>
<dbReference type="GO" id="GO:0019698">
    <property type="term" value="P:D-galacturonate catabolic process"/>
    <property type="evidence" value="ECO:0007669"/>
    <property type="project" value="TreeGrafter"/>
</dbReference>
<dbReference type="Pfam" id="PF00294">
    <property type="entry name" value="PfkB"/>
    <property type="match status" value="1"/>
</dbReference>
<dbReference type="RefSeq" id="WP_055681209.1">
    <property type="nucleotide sequence ID" value="NZ_CXPG01000011.1"/>
</dbReference>
<evidence type="ECO:0000313" key="6">
    <source>
        <dbReference type="Proteomes" id="UP000048908"/>
    </source>
</evidence>
<dbReference type="GO" id="GO:0005829">
    <property type="term" value="C:cytosol"/>
    <property type="evidence" value="ECO:0007669"/>
    <property type="project" value="TreeGrafter"/>
</dbReference>
<dbReference type="EC" id="2.7.1.45" evidence="5"/>
<protein>
    <submittedName>
        <fullName evidence="5">2-dehydro-3-deoxygluconokinase</fullName>
        <ecNumber evidence="5">2.7.1.45</ecNumber>
    </submittedName>
</protein>
<dbReference type="GO" id="GO:0008673">
    <property type="term" value="F:2-dehydro-3-deoxygluconokinase activity"/>
    <property type="evidence" value="ECO:0007669"/>
    <property type="project" value="UniProtKB-EC"/>
</dbReference>
<evidence type="ECO:0000313" key="5">
    <source>
        <dbReference type="EMBL" id="CTQ31723.1"/>
    </source>
</evidence>
<sequence>MTDRRPQRIACLGEAMIELALDGDMAVVGFAGDVLNAAIYLRRALPGPHSVSFVSLVGRDPLSNRMVERIEAEGVDTDHIARHENRIPGAYAIITDDHGERSFVYWRDTSAARTLFMPGCPIQPETLAGFDVLHLSAITLAILTADARRALIDWLPAFRAGGGRVAFDSNYRPRLWPDVATAQAAVTDLWRLTDIGFPSVDDEMALFGDADAAAVLARIEGAGVATGALKCGEAGPLPIGARLPGAGYTPAPRVVDTTAAGDSFTGGYLAAHLTGASQADALQAGHATASHVIGHRGAIVPR</sequence>
<evidence type="ECO:0000256" key="2">
    <source>
        <dbReference type="ARBA" id="ARBA00022679"/>
    </source>
</evidence>
<keyword evidence="2 5" id="KW-0808">Transferase</keyword>
<accession>A0A0M6XNG6</accession>
<dbReference type="CDD" id="cd01166">
    <property type="entry name" value="KdgK"/>
    <property type="match status" value="1"/>
</dbReference>
<comment type="similarity">
    <text evidence="1">Belongs to the carbohydrate kinase PfkB family.</text>
</comment>
<proteinExistence type="inferred from homology"/>
<dbReference type="GO" id="GO:0042840">
    <property type="term" value="P:D-glucuronate catabolic process"/>
    <property type="evidence" value="ECO:0007669"/>
    <property type="project" value="TreeGrafter"/>
</dbReference>
<evidence type="ECO:0000259" key="4">
    <source>
        <dbReference type="Pfam" id="PF00294"/>
    </source>
</evidence>
<dbReference type="STRING" id="282197.SAMN04488517_106143"/>
<organism evidence="5 6">
    <name type="scientific">Jannaschia rubra</name>
    <dbReference type="NCBI Taxonomy" id="282197"/>
    <lineage>
        <taxon>Bacteria</taxon>
        <taxon>Pseudomonadati</taxon>
        <taxon>Pseudomonadota</taxon>
        <taxon>Alphaproteobacteria</taxon>
        <taxon>Rhodobacterales</taxon>
        <taxon>Roseobacteraceae</taxon>
        <taxon>Jannaschia</taxon>
    </lineage>
</organism>
<dbReference type="PANTHER" id="PTHR43085:SF15">
    <property type="entry name" value="2-DEHYDRO-3-DEOXYGLUCONOKINASE"/>
    <property type="match status" value="1"/>
</dbReference>
<evidence type="ECO:0000256" key="3">
    <source>
        <dbReference type="ARBA" id="ARBA00022777"/>
    </source>
</evidence>
<dbReference type="SUPFAM" id="SSF53613">
    <property type="entry name" value="Ribokinase-like"/>
    <property type="match status" value="1"/>
</dbReference>
<dbReference type="Gene3D" id="3.40.1190.20">
    <property type="match status" value="1"/>
</dbReference>
<dbReference type="InterPro" id="IPR002173">
    <property type="entry name" value="Carboh/pur_kinase_PfkB_CS"/>
</dbReference>
<dbReference type="OrthoDB" id="9776822at2"/>
<name>A0A0M6XNG6_9RHOB</name>
<dbReference type="InterPro" id="IPR050306">
    <property type="entry name" value="PfkB_Carbo_kinase"/>
</dbReference>
<reference evidence="5 6" key="1">
    <citation type="submission" date="2015-07" db="EMBL/GenBank/DDBJ databases">
        <authorList>
            <person name="Noorani M."/>
        </authorList>
    </citation>
    <scope>NUCLEOTIDE SEQUENCE [LARGE SCALE GENOMIC DNA]</scope>
    <source>
        <strain evidence="5 6">CECT 5088</strain>
    </source>
</reference>
<gene>
    <name evidence="5" type="primary">kdgK_1</name>
    <name evidence="5" type="ORF">JAN5088_00482</name>
</gene>
<dbReference type="Proteomes" id="UP000048908">
    <property type="component" value="Unassembled WGS sequence"/>
</dbReference>
<evidence type="ECO:0000256" key="1">
    <source>
        <dbReference type="ARBA" id="ARBA00010688"/>
    </source>
</evidence>
<keyword evidence="3 5" id="KW-0418">Kinase</keyword>
<dbReference type="PANTHER" id="PTHR43085">
    <property type="entry name" value="HEXOKINASE FAMILY MEMBER"/>
    <property type="match status" value="1"/>
</dbReference>
<dbReference type="InterPro" id="IPR011611">
    <property type="entry name" value="PfkB_dom"/>
</dbReference>
<dbReference type="PROSITE" id="PS00584">
    <property type="entry name" value="PFKB_KINASES_2"/>
    <property type="match status" value="1"/>
</dbReference>
<feature type="domain" description="Carbohydrate kinase PfkB" evidence="4">
    <location>
        <begin position="8"/>
        <end position="300"/>
    </location>
</feature>